<dbReference type="KEGG" id="asoc:CB4_01529"/>
<dbReference type="AlphaFoldDB" id="A0A0U4WF39"/>
<proteinExistence type="predicted"/>
<gene>
    <name evidence="2" type="ORF">CB4_01529</name>
</gene>
<feature type="compositionally biased region" description="Low complexity" evidence="1">
    <location>
        <begin position="9"/>
        <end position="21"/>
    </location>
</feature>
<dbReference type="RefSeq" id="WP_096464616.1">
    <property type="nucleotide sequence ID" value="NZ_AP017312.1"/>
</dbReference>
<dbReference type="Proteomes" id="UP000217696">
    <property type="component" value="Chromosome"/>
</dbReference>
<sequence length="114" mass="12504">MAKRKKTGTTRTTGQTDKTQTNSTHSSPFDHLFSSKQLEIITAALLLSGELVTDAIEFGRDGGIVVSLVGKLQNPCQKNPQENRVGELAHFLRNNGTITLDEILAALKQRMQEP</sequence>
<evidence type="ECO:0000313" key="3">
    <source>
        <dbReference type="Proteomes" id="UP000217696"/>
    </source>
</evidence>
<evidence type="ECO:0000313" key="2">
    <source>
        <dbReference type="EMBL" id="BAU27355.1"/>
    </source>
</evidence>
<keyword evidence="3" id="KW-1185">Reference proteome</keyword>
<name>A0A0U4WF39_9BACL</name>
<organism evidence="2 3">
    <name type="scientific">Aneurinibacillus soli</name>
    <dbReference type="NCBI Taxonomy" id="1500254"/>
    <lineage>
        <taxon>Bacteria</taxon>
        <taxon>Bacillati</taxon>
        <taxon>Bacillota</taxon>
        <taxon>Bacilli</taxon>
        <taxon>Bacillales</taxon>
        <taxon>Paenibacillaceae</taxon>
        <taxon>Aneurinibacillus group</taxon>
        <taxon>Aneurinibacillus</taxon>
    </lineage>
</organism>
<dbReference type="OrthoDB" id="2651466at2"/>
<feature type="region of interest" description="Disordered" evidence="1">
    <location>
        <begin position="1"/>
        <end position="29"/>
    </location>
</feature>
<protein>
    <submittedName>
        <fullName evidence="2">Uncharacterized protein</fullName>
    </submittedName>
</protein>
<dbReference type="EMBL" id="AP017312">
    <property type="protein sequence ID" value="BAU27355.1"/>
    <property type="molecule type" value="Genomic_DNA"/>
</dbReference>
<evidence type="ECO:0000256" key="1">
    <source>
        <dbReference type="SAM" id="MobiDB-lite"/>
    </source>
</evidence>
<accession>A0A0U4WF39</accession>
<reference evidence="2 3" key="1">
    <citation type="submission" date="2015-12" db="EMBL/GenBank/DDBJ databases">
        <title>Genome sequence of Aneurinibacillus soli.</title>
        <authorList>
            <person name="Lee J.S."/>
            <person name="Lee K.C."/>
            <person name="Kim K.K."/>
            <person name="Lee B.W."/>
        </authorList>
    </citation>
    <scope>NUCLEOTIDE SEQUENCE [LARGE SCALE GENOMIC DNA]</scope>
    <source>
        <strain evidence="2 3">CB4</strain>
    </source>
</reference>